<feature type="domain" description="E3 Ubiquitin ligase MUL1-like" evidence="13">
    <location>
        <begin position="118"/>
        <end position="282"/>
    </location>
</feature>
<evidence type="ECO:0000313" key="15">
    <source>
        <dbReference type="Proteomes" id="UP000683213"/>
    </source>
</evidence>
<organism evidence="14 15">
    <name type="scientific">Candidatus Iainarchaeum sp</name>
    <dbReference type="NCBI Taxonomy" id="3101447"/>
    <lineage>
        <taxon>Archaea</taxon>
        <taxon>Candidatus Iainarchaeota</taxon>
        <taxon>Candidatus Iainarchaeia</taxon>
        <taxon>Candidatus Iainarchaeales</taxon>
        <taxon>Candidatus Iainarchaeaceae</taxon>
        <taxon>Candidatus Iainarchaeum</taxon>
    </lineage>
</organism>
<evidence type="ECO:0000256" key="8">
    <source>
        <dbReference type="ARBA" id="ARBA00022786"/>
    </source>
</evidence>
<feature type="transmembrane region" description="Helical" evidence="12">
    <location>
        <begin position="266"/>
        <end position="288"/>
    </location>
</feature>
<evidence type="ECO:0000256" key="2">
    <source>
        <dbReference type="ARBA" id="ARBA00004141"/>
    </source>
</evidence>
<keyword evidence="4" id="KW-0808">Transferase</keyword>
<evidence type="ECO:0000256" key="11">
    <source>
        <dbReference type="ARBA" id="ARBA00023136"/>
    </source>
</evidence>
<evidence type="ECO:0000313" key="14">
    <source>
        <dbReference type="EMBL" id="MBS3059445.1"/>
    </source>
</evidence>
<dbReference type="AlphaFoldDB" id="A0A8T4L796"/>
<proteinExistence type="predicted"/>
<evidence type="ECO:0000256" key="1">
    <source>
        <dbReference type="ARBA" id="ARBA00000900"/>
    </source>
</evidence>
<keyword evidence="8" id="KW-0833">Ubl conjugation pathway</keyword>
<evidence type="ECO:0000259" key="13">
    <source>
        <dbReference type="Pfam" id="PF12483"/>
    </source>
</evidence>
<protein>
    <recommendedName>
        <fullName evidence="3">RING-type E3 ubiquitin transferase</fullName>
        <ecNumber evidence="3">2.3.2.27</ecNumber>
    </recommendedName>
</protein>
<keyword evidence="6" id="KW-0479">Metal-binding</keyword>
<evidence type="ECO:0000256" key="10">
    <source>
        <dbReference type="ARBA" id="ARBA00022989"/>
    </source>
</evidence>
<evidence type="ECO:0000256" key="7">
    <source>
        <dbReference type="ARBA" id="ARBA00022771"/>
    </source>
</evidence>
<dbReference type="GO" id="GO:0061630">
    <property type="term" value="F:ubiquitin protein ligase activity"/>
    <property type="evidence" value="ECO:0007669"/>
    <property type="project" value="UniProtKB-EC"/>
</dbReference>
<evidence type="ECO:0000256" key="3">
    <source>
        <dbReference type="ARBA" id="ARBA00012483"/>
    </source>
</evidence>
<keyword evidence="7" id="KW-0863">Zinc-finger</keyword>
<name>A0A8T4L796_9ARCH</name>
<dbReference type="InterPro" id="IPR022170">
    <property type="entry name" value="MUL1-like"/>
</dbReference>
<sequence length="291" mass="32785">MDKLNIATKGALSLVFIIAFAAVVLYILNNNLSSKELGLDGRVLIYAFVFLIGGIALFYFGFKWLRAKLLIESIPTSKIRSLAMGIVEVFGEVIPAEDKLLRSPFTNKDCVYYEYSIQERRGSGKNSRWVTIRHDKNFYHFFVEDETGEVLVDPDGANIDIPFTFTYNSGLFKDPPKEVQNFLKSEGLSFEGFFGINKTMKFEEKALVPNKKVYIMGEAGDNPFVEEATSQKGVKDVMIQKGKNEKFFYISTKPEKEVLKGMGLKAYVGIALGILFIVGSLIVIFAFFNFL</sequence>
<evidence type="ECO:0000256" key="12">
    <source>
        <dbReference type="SAM" id="Phobius"/>
    </source>
</evidence>
<keyword evidence="11 12" id="KW-0472">Membrane</keyword>
<keyword evidence="5 12" id="KW-0812">Transmembrane</keyword>
<dbReference type="Proteomes" id="UP000683213">
    <property type="component" value="Unassembled WGS sequence"/>
</dbReference>
<dbReference type="GO" id="GO:0008270">
    <property type="term" value="F:zinc ion binding"/>
    <property type="evidence" value="ECO:0007669"/>
    <property type="project" value="UniProtKB-KW"/>
</dbReference>
<evidence type="ECO:0000256" key="9">
    <source>
        <dbReference type="ARBA" id="ARBA00022833"/>
    </source>
</evidence>
<feature type="transmembrane region" description="Helical" evidence="12">
    <location>
        <begin position="43"/>
        <end position="62"/>
    </location>
</feature>
<evidence type="ECO:0000256" key="5">
    <source>
        <dbReference type="ARBA" id="ARBA00022692"/>
    </source>
</evidence>
<dbReference type="Pfam" id="PF12483">
    <property type="entry name" value="GIDE"/>
    <property type="match status" value="1"/>
</dbReference>
<reference evidence="14" key="2">
    <citation type="submission" date="2021-05" db="EMBL/GenBank/DDBJ databases">
        <title>Protein family content uncovers lineage relationships and bacterial pathway maintenance mechanisms in DPANN archaea.</title>
        <authorList>
            <person name="Castelle C.J."/>
            <person name="Meheust R."/>
            <person name="Jaffe A.L."/>
            <person name="Seitz K."/>
            <person name="Gong X."/>
            <person name="Baker B.J."/>
            <person name="Banfield J.F."/>
        </authorList>
    </citation>
    <scope>NUCLEOTIDE SEQUENCE</scope>
    <source>
        <strain evidence="14">RIFCSPHIGHO2_01_FULL_GW2011_AR10_43_9</strain>
    </source>
</reference>
<comment type="catalytic activity">
    <reaction evidence="1">
        <text>S-ubiquitinyl-[E2 ubiquitin-conjugating enzyme]-L-cysteine + [acceptor protein]-L-lysine = [E2 ubiquitin-conjugating enzyme]-L-cysteine + N(6)-ubiquitinyl-[acceptor protein]-L-lysine.</text>
        <dbReference type="EC" id="2.3.2.27"/>
    </reaction>
</comment>
<evidence type="ECO:0000256" key="6">
    <source>
        <dbReference type="ARBA" id="ARBA00022723"/>
    </source>
</evidence>
<gene>
    <name evidence="14" type="ORF">J4224_03425</name>
</gene>
<dbReference type="EMBL" id="JAGVWF010000046">
    <property type="protein sequence ID" value="MBS3059445.1"/>
    <property type="molecule type" value="Genomic_DNA"/>
</dbReference>
<reference evidence="14" key="1">
    <citation type="submission" date="2021-03" db="EMBL/GenBank/DDBJ databases">
        <authorList>
            <person name="Jaffe A."/>
        </authorList>
    </citation>
    <scope>NUCLEOTIDE SEQUENCE</scope>
    <source>
        <strain evidence="14">RIFCSPHIGHO2_01_FULL_GW2011_AR10_43_9</strain>
    </source>
</reference>
<keyword evidence="9" id="KW-0862">Zinc</keyword>
<keyword evidence="10 12" id="KW-1133">Transmembrane helix</keyword>
<dbReference type="EC" id="2.3.2.27" evidence="3"/>
<comment type="caution">
    <text evidence="14">The sequence shown here is derived from an EMBL/GenBank/DDBJ whole genome shotgun (WGS) entry which is preliminary data.</text>
</comment>
<dbReference type="GO" id="GO:0016020">
    <property type="term" value="C:membrane"/>
    <property type="evidence" value="ECO:0007669"/>
    <property type="project" value="UniProtKB-SubCell"/>
</dbReference>
<accession>A0A8T4L796</accession>
<comment type="subcellular location">
    <subcellularLocation>
        <location evidence="2">Membrane</location>
        <topology evidence="2">Multi-pass membrane protein</topology>
    </subcellularLocation>
</comment>
<evidence type="ECO:0000256" key="4">
    <source>
        <dbReference type="ARBA" id="ARBA00022679"/>
    </source>
</evidence>
<feature type="transmembrane region" description="Helical" evidence="12">
    <location>
        <begin position="12"/>
        <end position="28"/>
    </location>
</feature>
<dbReference type="GO" id="GO:0016567">
    <property type="term" value="P:protein ubiquitination"/>
    <property type="evidence" value="ECO:0007669"/>
    <property type="project" value="InterPro"/>
</dbReference>